<comment type="caution">
    <text evidence="1">The sequence shown here is derived from an EMBL/GenBank/DDBJ whole genome shotgun (WGS) entry which is preliminary data.</text>
</comment>
<reference evidence="1 2" key="1">
    <citation type="submission" date="2022-07" db="EMBL/GenBank/DDBJ databases">
        <title>Bombella genomes.</title>
        <authorList>
            <person name="Harer L."/>
            <person name="Styblova S."/>
            <person name="Ehrmann M."/>
        </authorList>
    </citation>
    <scope>NUCLEOTIDE SEQUENCE [LARGE SCALE GENOMIC DNA]</scope>
    <source>
        <strain evidence="1 2">TMW 2.2558</strain>
    </source>
</reference>
<organism evidence="1 2">
    <name type="scientific">Bombella saccharophila</name>
    <dbReference type="NCBI Taxonomy" id="2967338"/>
    <lineage>
        <taxon>Bacteria</taxon>
        <taxon>Pseudomonadati</taxon>
        <taxon>Pseudomonadota</taxon>
        <taxon>Alphaproteobacteria</taxon>
        <taxon>Acetobacterales</taxon>
        <taxon>Acetobacteraceae</taxon>
        <taxon>Bombella</taxon>
    </lineage>
</organism>
<proteinExistence type="predicted"/>
<sequence length="133" mass="15068">MAQALSTAEQPLGRGRIVTTKRGRCVVLAEDGPRLVLCPLYEAPDLHHRADIPLSWRDELILGLKQNAVIRAIPFLKQRNAVIAEDTYISALTLTQLRLRTHRELQISTLESKRLPLFSGRPIRHSAHLRHLT</sequence>
<keyword evidence="2" id="KW-1185">Reference proteome</keyword>
<name>A0ABT3W3N2_9PROT</name>
<accession>A0ABT3W3N2</accession>
<dbReference type="RefSeq" id="WP_266106097.1">
    <property type="nucleotide sequence ID" value="NZ_JANIDW010000001.1"/>
</dbReference>
<dbReference type="EMBL" id="JANIDW010000001">
    <property type="protein sequence ID" value="MCX5613655.1"/>
    <property type="molecule type" value="Genomic_DNA"/>
</dbReference>
<evidence type="ECO:0000313" key="1">
    <source>
        <dbReference type="EMBL" id="MCX5613655.1"/>
    </source>
</evidence>
<gene>
    <name evidence="1" type="ORF">NQF64_00115</name>
</gene>
<evidence type="ECO:0000313" key="2">
    <source>
        <dbReference type="Proteomes" id="UP001165648"/>
    </source>
</evidence>
<dbReference type="Proteomes" id="UP001165648">
    <property type="component" value="Unassembled WGS sequence"/>
</dbReference>
<protein>
    <submittedName>
        <fullName evidence="1">Uncharacterized protein</fullName>
    </submittedName>
</protein>